<evidence type="ECO:0000256" key="3">
    <source>
        <dbReference type="ARBA" id="ARBA00023082"/>
    </source>
</evidence>
<dbReference type="InterPro" id="IPR036388">
    <property type="entry name" value="WH-like_DNA-bd_sf"/>
</dbReference>
<dbReference type="InterPro" id="IPR007627">
    <property type="entry name" value="RNA_pol_sigma70_r2"/>
</dbReference>
<dbReference type="Gene3D" id="1.10.1740.10">
    <property type="match status" value="1"/>
</dbReference>
<evidence type="ECO:0000259" key="5">
    <source>
        <dbReference type="Pfam" id="PF04542"/>
    </source>
</evidence>
<dbReference type="RefSeq" id="WP_377005298.1">
    <property type="nucleotide sequence ID" value="NZ_JBHSGG010000040.1"/>
</dbReference>
<dbReference type="PANTHER" id="PTHR43133:SF45">
    <property type="entry name" value="RNA POLYMERASE ECF-TYPE SIGMA FACTOR"/>
    <property type="match status" value="1"/>
</dbReference>
<comment type="caution">
    <text evidence="7">The sequence shown here is derived from an EMBL/GenBank/DDBJ whole genome shotgun (WGS) entry which is preliminary data.</text>
</comment>
<dbReference type="Pfam" id="PF04542">
    <property type="entry name" value="Sigma70_r2"/>
    <property type="match status" value="1"/>
</dbReference>
<dbReference type="SUPFAM" id="SSF88946">
    <property type="entry name" value="Sigma2 domain of RNA polymerase sigma factors"/>
    <property type="match status" value="1"/>
</dbReference>
<evidence type="ECO:0000256" key="1">
    <source>
        <dbReference type="ARBA" id="ARBA00010641"/>
    </source>
</evidence>
<dbReference type="PANTHER" id="PTHR43133">
    <property type="entry name" value="RNA POLYMERASE ECF-TYPE SIGMA FACTO"/>
    <property type="match status" value="1"/>
</dbReference>
<reference evidence="8" key="1">
    <citation type="journal article" date="2019" name="Int. J. Syst. Evol. Microbiol.">
        <title>The Global Catalogue of Microorganisms (GCM) 10K type strain sequencing project: providing services to taxonomists for standard genome sequencing and annotation.</title>
        <authorList>
            <consortium name="The Broad Institute Genomics Platform"/>
            <consortium name="The Broad Institute Genome Sequencing Center for Infectious Disease"/>
            <person name="Wu L."/>
            <person name="Ma J."/>
        </authorList>
    </citation>
    <scope>NUCLEOTIDE SEQUENCE [LARGE SCALE GENOMIC DNA]</scope>
    <source>
        <strain evidence="8">CGMCC 1.13574</strain>
    </source>
</reference>
<proteinExistence type="inferred from homology"/>
<gene>
    <name evidence="7" type="ORF">ACFO3Q_13715</name>
</gene>
<dbReference type="InterPro" id="IPR013324">
    <property type="entry name" value="RNA_pol_sigma_r3/r4-like"/>
</dbReference>
<dbReference type="Pfam" id="PF08281">
    <property type="entry name" value="Sigma70_r4_2"/>
    <property type="match status" value="1"/>
</dbReference>
<dbReference type="Proteomes" id="UP001595892">
    <property type="component" value="Unassembled WGS sequence"/>
</dbReference>
<feature type="domain" description="RNA polymerase sigma factor 70 region 4 type 2" evidence="6">
    <location>
        <begin position="114"/>
        <end position="164"/>
    </location>
</feature>
<keyword evidence="4" id="KW-0804">Transcription</keyword>
<evidence type="ECO:0000313" key="7">
    <source>
        <dbReference type="EMBL" id="MFC4729225.1"/>
    </source>
</evidence>
<comment type="similarity">
    <text evidence="1">Belongs to the sigma-70 factor family. ECF subfamily.</text>
</comment>
<name>A0ABV9NP16_9GAMM</name>
<dbReference type="Gene3D" id="1.10.10.10">
    <property type="entry name" value="Winged helix-like DNA-binding domain superfamily/Winged helix DNA-binding domain"/>
    <property type="match status" value="1"/>
</dbReference>
<keyword evidence="8" id="KW-1185">Reference proteome</keyword>
<protein>
    <submittedName>
        <fullName evidence="7">RNA polymerase sigma factor</fullName>
    </submittedName>
</protein>
<dbReference type="InterPro" id="IPR013325">
    <property type="entry name" value="RNA_pol_sigma_r2"/>
</dbReference>
<evidence type="ECO:0000313" key="8">
    <source>
        <dbReference type="Proteomes" id="UP001595892"/>
    </source>
</evidence>
<dbReference type="EMBL" id="JBHSGG010000040">
    <property type="protein sequence ID" value="MFC4729225.1"/>
    <property type="molecule type" value="Genomic_DNA"/>
</dbReference>
<keyword evidence="3" id="KW-0731">Sigma factor</keyword>
<feature type="domain" description="RNA polymerase sigma-70 region 2" evidence="5">
    <location>
        <begin position="18"/>
        <end position="85"/>
    </location>
</feature>
<organism evidence="7 8">
    <name type="scientific">Coralloluteibacterium thermophilum</name>
    <dbReference type="NCBI Taxonomy" id="2707049"/>
    <lineage>
        <taxon>Bacteria</taxon>
        <taxon>Pseudomonadati</taxon>
        <taxon>Pseudomonadota</taxon>
        <taxon>Gammaproteobacteria</taxon>
        <taxon>Lysobacterales</taxon>
        <taxon>Lysobacteraceae</taxon>
        <taxon>Coralloluteibacterium</taxon>
    </lineage>
</organism>
<evidence type="ECO:0000259" key="6">
    <source>
        <dbReference type="Pfam" id="PF08281"/>
    </source>
</evidence>
<dbReference type="InterPro" id="IPR039425">
    <property type="entry name" value="RNA_pol_sigma-70-like"/>
</dbReference>
<sequence>MPATPASDAQERLYREAVDAHGAALARLAQAYEREPDARRDLLQDIHVGLWRSFATYDGRCSLRTWTYRVAHNVAASHIEAARRRGQAFLDLEDVVLVDGSDVEADVGAQHALGRLHALIRQLKPIDRQVIQLWLEELPAASIAEITGLSGGAVATKVHRIKALLAQRFKGERS</sequence>
<dbReference type="InterPro" id="IPR013249">
    <property type="entry name" value="RNA_pol_sigma70_r4_t2"/>
</dbReference>
<dbReference type="NCBIfam" id="TIGR02937">
    <property type="entry name" value="sigma70-ECF"/>
    <property type="match status" value="1"/>
</dbReference>
<dbReference type="SUPFAM" id="SSF88659">
    <property type="entry name" value="Sigma3 and sigma4 domains of RNA polymerase sigma factors"/>
    <property type="match status" value="1"/>
</dbReference>
<evidence type="ECO:0000256" key="4">
    <source>
        <dbReference type="ARBA" id="ARBA00023163"/>
    </source>
</evidence>
<dbReference type="InterPro" id="IPR014284">
    <property type="entry name" value="RNA_pol_sigma-70_dom"/>
</dbReference>
<accession>A0ABV9NP16</accession>
<keyword evidence="2" id="KW-0805">Transcription regulation</keyword>
<evidence type="ECO:0000256" key="2">
    <source>
        <dbReference type="ARBA" id="ARBA00023015"/>
    </source>
</evidence>